<proteinExistence type="predicted"/>
<feature type="region of interest" description="Disordered" evidence="1">
    <location>
        <begin position="1"/>
        <end position="22"/>
    </location>
</feature>
<dbReference type="EMBL" id="JXCE01000029">
    <property type="protein sequence ID" value="KPA44206.1"/>
    <property type="molecule type" value="Genomic_DNA"/>
</dbReference>
<evidence type="ECO:0000256" key="1">
    <source>
        <dbReference type="SAM" id="MobiDB-lite"/>
    </source>
</evidence>
<dbReference type="Proteomes" id="UP000037904">
    <property type="component" value="Unassembled WGS sequence"/>
</dbReference>
<reference evidence="2 3" key="1">
    <citation type="submission" date="2015-04" db="EMBL/GenBank/DDBJ databases">
        <title>The draft genome sequence of Fusarium langsethiae, a T-2/HT-2 mycotoxin producer.</title>
        <authorList>
            <person name="Lysoe E."/>
            <person name="Divon H.H."/>
            <person name="Terzi V."/>
            <person name="Orru L."/>
            <person name="Lamontanara A."/>
            <person name="Kolseth A.-K."/>
            <person name="Frandsen R.J."/>
            <person name="Nielsen K."/>
            <person name="Thrane U."/>
        </authorList>
    </citation>
    <scope>NUCLEOTIDE SEQUENCE [LARGE SCALE GENOMIC DNA]</scope>
    <source>
        <strain evidence="2 3">Fl201059</strain>
    </source>
</reference>
<sequence length="441" mass="50212">MADRKKRPGNLPTPSSTEASDTPLITVISARYRAAWPQLRPRPLEWSKSSKLPALVEERQGEIQWNVEKILHEKKIILEADDEGDETKADVWLVQQEMAEQPHTSVPTISICASWSENKQGIWEAAVQAIAVELYSMFKDSDYSYDNFHIDMLAPELTQTIYYGPTDRSDLHQTWDNVRALVHQRLELFEATAGSMTAICLFHYGTSREINTNPATIYIAVNYSSDETGWLEVIADIKANINRHGRGWKDVQVHVEHNVGMDYAYNVLEPTGKDEDTIRAEGIDNNKLIHGDYQQIVKPGDDFSAGGYIKRRDKVLKSSGVGTLGCFVELKTKSNPTWKKYALINYHVIRPALDGFCLEPFGQYHTKIGPPVPNSDCWNVDLKGYAPTFPEKPLHLESPSRAKHNFTMWYLRHDIAARKQRIKELETQIQTTNDRTKQAEV</sequence>
<name>A0A0M9F235_FUSLA</name>
<organism evidence="2 3">
    <name type="scientific">Fusarium langsethiae</name>
    <dbReference type="NCBI Taxonomy" id="179993"/>
    <lineage>
        <taxon>Eukaryota</taxon>
        <taxon>Fungi</taxon>
        <taxon>Dikarya</taxon>
        <taxon>Ascomycota</taxon>
        <taxon>Pezizomycotina</taxon>
        <taxon>Sordariomycetes</taxon>
        <taxon>Hypocreomycetidae</taxon>
        <taxon>Hypocreales</taxon>
        <taxon>Nectriaceae</taxon>
        <taxon>Fusarium</taxon>
    </lineage>
</organism>
<evidence type="ECO:0000313" key="3">
    <source>
        <dbReference type="Proteomes" id="UP000037904"/>
    </source>
</evidence>
<comment type="caution">
    <text evidence="2">The sequence shown here is derived from an EMBL/GenBank/DDBJ whole genome shotgun (WGS) entry which is preliminary data.</text>
</comment>
<gene>
    <name evidence="2" type="ORF">FLAG1_02819</name>
</gene>
<keyword evidence="3" id="KW-1185">Reference proteome</keyword>
<protein>
    <submittedName>
        <fullName evidence="2">Uncharacterized protein</fullName>
    </submittedName>
</protein>
<evidence type="ECO:0000313" key="2">
    <source>
        <dbReference type="EMBL" id="KPA44206.1"/>
    </source>
</evidence>
<accession>A0A0M9F235</accession>
<dbReference type="AlphaFoldDB" id="A0A0M9F235"/>